<dbReference type="AlphaFoldDB" id="A0A198F9M2"/>
<protein>
    <submittedName>
        <fullName evidence="2">Lipase</fullName>
        <ecNumber evidence="2">3.1.1.3</ecNumber>
    </submittedName>
</protein>
<dbReference type="Pfam" id="PF00561">
    <property type="entry name" value="Abhydrolase_1"/>
    <property type="match status" value="1"/>
</dbReference>
<dbReference type="InterPro" id="IPR000073">
    <property type="entry name" value="AB_hydrolase_1"/>
</dbReference>
<evidence type="ECO:0000313" key="3">
    <source>
        <dbReference type="Proteomes" id="UP000094023"/>
    </source>
</evidence>
<proteinExistence type="predicted"/>
<dbReference type="EC" id="3.1.1.3" evidence="2"/>
<dbReference type="RefSeq" id="WP_066752901.1">
    <property type="nucleotide sequence ID" value="NZ_LXEN01000154.1"/>
</dbReference>
<keyword evidence="2" id="KW-0378">Hydrolase</keyword>
<evidence type="ECO:0000259" key="1">
    <source>
        <dbReference type="Pfam" id="PF00561"/>
    </source>
</evidence>
<dbReference type="SUPFAM" id="SSF53474">
    <property type="entry name" value="alpha/beta-Hydrolases"/>
    <property type="match status" value="1"/>
</dbReference>
<gene>
    <name evidence="2" type="ORF">M983_3024</name>
</gene>
<dbReference type="Proteomes" id="UP000094023">
    <property type="component" value="Unassembled WGS sequence"/>
</dbReference>
<dbReference type="PATRIC" id="fig|1354337.4.peg.3117"/>
<dbReference type="Gene3D" id="3.40.50.1820">
    <property type="entry name" value="alpha/beta hydrolase"/>
    <property type="match status" value="1"/>
</dbReference>
<dbReference type="InterPro" id="IPR029058">
    <property type="entry name" value="AB_hydrolase_fold"/>
</dbReference>
<accession>A0A198F9M2</accession>
<keyword evidence="3" id="KW-1185">Reference proteome</keyword>
<sequence length="287" mass="31212">MSTKNPIVLVHGLAGFDDLVGYPYFFGITKALKRDGHRVFTASLSAFNSNEVRGEQLWEFVQKVLKETKSKKVNLIGHSQGPLACRYVAALHPESVASVTSVNGVNHGSEIADLVRRILHKDSMPEYIANTVTNAIGTIISVFSGKASNSQNAIASLEALTTENVAAFNKKYPQGLPTVRGGEGPEIVNGVYYYCFGSYIQSFLAGNKSNLLDPTHAAMCVLGAFLNEKQNDGLVGRSSMRLGKLIKDTYNQDHIDMVNQVAGAVSGREDIVAIYTRHAKFLESKNL</sequence>
<dbReference type="STRING" id="1354337.M983_3024"/>
<dbReference type="EMBL" id="LXEN01000154">
    <property type="protein sequence ID" value="OAT21578.1"/>
    <property type="molecule type" value="Genomic_DNA"/>
</dbReference>
<dbReference type="GO" id="GO:0004806">
    <property type="term" value="F:triacylglycerol lipase activity"/>
    <property type="evidence" value="ECO:0007669"/>
    <property type="project" value="UniProtKB-EC"/>
</dbReference>
<name>A0A198F9M2_9GAMM</name>
<reference evidence="2 3" key="1">
    <citation type="submission" date="2016-04" db="EMBL/GenBank/DDBJ databases">
        <title>ATOL: Assembling a taxonomically balanced genome-scale reconstruction of the evolutionary history of the Enterobacteriaceae.</title>
        <authorList>
            <person name="Plunkett G.III."/>
            <person name="Neeno-Eckwall E.C."/>
            <person name="Glasner J.D."/>
            <person name="Perna N.T."/>
        </authorList>
    </citation>
    <scope>NUCLEOTIDE SEQUENCE [LARGE SCALE GENOMIC DNA]</scope>
    <source>
        <strain evidence="2 3">ATCC 19692</strain>
    </source>
</reference>
<feature type="domain" description="AB hydrolase-1" evidence="1">
    <location>
        <begin position="5"/>
        <end position="215"/>
    </location>
</feature>
<organism evidence="2 3">
    <name type="scientific">Proteus myxofaciens ATCC 19692</name>
    <dbReference type="NCBI Taxonomy" id="1354337"/>
    <lineage>
        <taxon>Bacteria</taxon>
        <taxon>Pseudomonadati</taxon>
        <taxon>Pseudomonadota</taxon>
        <taxon>Gammaproteobacteria</taxon>
        <taxon>Enterobacterales</taxon>
        <taxon>Morganellaceae</taxon>
        <taxon>Proteus</taxon>
    </lineage>
</organism>
<dbReference type="OrthoDB" id="2004167at2"/>
<comment type="caution">
    <text evidence="2">The sequence shown here is derived from an EMBL/GenBank/DDBJ whole genome shotgun (WGS) entry which is preliminary data.</text>
</comment>
<evidence type="ECO:0000313" key="2">
    <source>
        <dbReference type="EMBL" id="OAT21578.1"/>
    </source>
</evidence>